<keyword evidence="2" id="KW-1185">Reference proteome</keyword>
<dbReference type="PIRSF" id="PIRSF010244">
    <property type="entry name" value="UCP010244_imp"/>
    <property type="match status" value="1"/>
</dbReference>
<dbReference type="RefSeq" id="WP_121644494.1">
    <property type="nucleotide sequence ID" value="NZ_RCWN01000001.1"/>
</dbReference>
<dbReference type="Proteomes" id="UP000281094">
    <property type="component" value="Unassembled WGS sequence"/>
</dbReference>
<comment type="caution">
    <text evidence="1">The sequence shown here is derived from an EMBL/GenBank/DDBJ whole genome shotgun (WGS) entry which is preliminary data.</text>
</comment>
<evidence type="ECO:0000313" key="2">
    <source>
        <dbReference type="Proteomes" id="UP000281094"/>
    </source>
</evidence>
<reference evidence="1 2" key="1">
    <citation type="submission" date="2018-10" db="EMBL/GenBank/DDBJ databases">
        <title>Notoacmeibacter sp. M2BS9Y-3-1, whole genome shotgun sequence.</title>
        <authorList>
            <person name="Tuo L."/>
        </authorList>
    </citation>
    <scope>NUCLEOTIDE SEQUENCE [LARGE SCALE GENOMIC DNA]</scope>
    <source>
        <strain evidence="1 2">M2BS9Y-3-1</strain>
    </source>
</reference>
<organism evidence="1 2">
    <name type="scientific">Notoacmeibacter ruber</name>
    <dbReference type="NCBI Taxonomy" id="2670375"/>
    <lineage>
        <taxon>Bacteria</taxon>
        <taxon>Pseudomonadati</taxon>
        <taxon>Pseudomonadota</taxon>
        <taxon>Alphaproteobacteria</taxon>
        <taxon>Hyphomicrobiales</taxon>
        <taxon>Notoacmeibacteraceae</taxon>
        <taxon>Notoacmeibacter</taxon>
    </lineage>
</organism>
<dbReference type="AlphaFoldDB" id="A0A3L7JA79"/>
<name>A0A3L7JA79_9HYPH</name>
<proteinExistence type="predicted"/>
<dbReference type="EMBL" id="RCWN01000001">
    <property type="protein sequence ID" value="RLQ87526.1"/>
    <property type="molecule type" value="Genomic_DNA"/>
</dbReference>
<sequence>MRSFLLAVAIGLAGAGLVHIAVIFLIPRAAPASAWSRIYEITEPFEARRLDEADIIYDADPLFAIAACRFDLTKGPLKLSAQGNVPFWSVALINPGGQTVWSINDRNGTEENLDLMVVNRLQEIEIRREMPPELASTVLALSSNDEGIAVIRIFRPDETYDPVSDAFIDSIRCEPF</sequence>
<protein>
    <submittedName>
        <fullName evidence="1">DUF1254 domain-containing protein</fullName>
    </submittedName>
</protein>
<accession>A0A3L7JA79</accession>
<evidence type="ECO:0000313" key="1">
    <source>
        <dbReference type="EMBL" id="RLQ87526.1"/>
    </source>
</evidence>
<dbReference type="InterPro" id="IPR014456">
    <property type="entry name" value="UCP010244_IM"/>
</dbReference>
<gene>
    <name evidence="1" type="ORF">D8780_04195</name>
</gene>